<reference evidence="2" key="1">
    <citation type="journal article" date="2022" name="bioRxiv">
        <title>Sequencing and chromosome-scale assembly of the giantPleurodeles waltlgenome.</title>
        <authorList>
            <person name="Brown T."/>
            <person name="Elewa A."/>
            <person name="Iarovenko S."/>
            <person name="Subramanian E."/>
            <person name="Araus A.J."/>
            <person name="Petzold A."/>
            <person name="Susuki M."/>
            <person name="Suzuki K.-i.T."/>
            <person name="Hayashi T."/>
            <person name="Toyoda A."/>
            <person name="Oliveira C."/>
            <person name="Osipova E."/>
            <person name="Leigh N.D."/>
            <person name="Simon A."/>
            <person name="Yun M.H."/>
        </authorList>
    </citation>
    <scope>NUCLEOTIDE SEQUENCE</scope>
    <source>
        <strain evidence="2">20211129_DDA</strain>
        <tissue evidence="2">Liver</tissue>
    </source>
</reference>
<evidence type="ECO:0000313" key="3">
    <source>
        <dbReference type="Proteomes" id="UP001066276"/>
    </source>
</evidence>
<evidence type="ECO:0000313" key="2">
    <source>
        <dbReference type="EMBL" id="KAJ1198409.1"/>
    </source>
</evidence>
<comment type="caution">
    <text evidence="2">The sequence shown here is derived from an EMBL/GenBank/DDBJ whole genome shotgun (WGS) entry which is preliminary data.</text>
</comment>
<name>A0AAV7VA12_PLEWA</name>
<dbReference type="AlphaFoldDB" id="A0AAV7VA12"/>
<accession>A0AAV7VA12</accession>
<keyword evidence="3" id="KW-1185">Reference proteome</keyword>
<dbReference type="EMBL" id="JANPWB010000003">
    <property type="protein sequence ID" value="KAJ1198409.1"/>
    <property type="molecule type" value="Genomic_DNA"/>
</dbReference>
<organism evidence="2 3">
    <name type="scientific">Pleurodeles waltl</name>
    <name type="common">Iberian ribbed newt</name>
    <dbReference type="NCBI Taxonomy" id="8319"/>
    <lineage>
        <taxon>Eukaryota</taxon>
        <taxon>Metazoa</taxon>
        <taxon>Chordata</taxon>
        <taxon>Craniata</taxon>
        <taxon>Vertebrata</taxon>
        <taxon>Euteleostomi</taxon>
        <taxon>Amphibia</taxon>
        <taxon>Batrachia</taxon>
        <taxon>Caudata</taxon>
        <taxon>Salamandroidea</taxon>
        <taxon>Salamandridae</taxon>
        <taxon>Pleurodelinae</taxon>
        <taxon>Pleurodeles</taxon>
    </lineage>
</organism>
<gene>
    <name evidence="2" type="ORF">NDU88_002250</name>
</gene>
<dbReference type="Proteomes" id="UP001066276">
    <property type="component" value="Chromosome 2_1"/>
</dbReference>
<sequence length="78" mass="8427">MRQPGTCPAPQGSDPEAQPQPQQSRPTPPDDPEAAPSEVATHTSPRRSPVRKSPPEAFQLVATKTEDPPGSTMEEKER</sequence>
<proteinExistence type="predicted"/>
<evidence type="ECO:0000256" key="1">
    <source>
        <dbReference type="SAM" id="MobiDB-lite"/>
    </source>
</evidence>
<feature type="region of interest" description="Disordered" evidence="1">
    <location>
        <begin position="1"/>
        <end position="78"/>
    </location>
</feature>
<protein>
    <submittedName>
        <fullName evidence="2">Uncharacterized protein</fullName>
    </submittedName>
</protein>